<proteinExistence type="predicted"/>
<keyword evidence="1" id="KW-1185">Reference proteome</keyword>
<dbReference type="AlphaFoldDB" id="A0A6P7KNY2"/>
<dbReference type="KEGG" id="bspl:114842642"/>
<dbReference type="Proteomes" id="UP000515150">
    <property type="component" value="Chromosome 16"/>
</dbReference>
<reference evidence="2" key="1">
    <citation type="submission" date="2025-08" db="UniProtKB">
        <authorList>
            <consortium name="RefSeq"/>
        </authorList>
    </citation>
    <scope>IDENTIFICATION</scope>
</reference>
<dbReference type="PANTHER" id="PTHR31025">
    <property type="entry name" value="SI:CH211-196P9.1-RELATED"/>
    <property type="match status" value="1"/>
</dbReference>
<evidence type="ECO:0000313" key="2">
    <source>
        <dbReference type="RefSeq" id="XP_028984186.2"/>
    </source>
</evidence>
<dbReference type="RefSeq" id="XP_028984186.2">
    <property type="nucleotide sequence ID" value="XM_029128353.3"/>
</dbReference>
<organism evidence="1 2">
    <name type="scientific">Betta splendens</name>
    <name type="common">Siamese fighting fish</name>
    <dbReference type="NCBI Taxonomy" id="158456"/>
    <lineage>
        <taxon>Eukaryota</taxon>
        <taxon>Metazoa</taxon>
        <taxon>Chordata</taxon>
        <taxon>Craniata</taxon>
        <taxon>Vertebrata</taxon>
        <taxon>Euteleostomi</taxon>
        <taxon>Actinopterygii</taxon>
        <taxon>Neopterygii</taxon>
        <taxon>Teleostei</taxon>
        <taxon>Neoteleostei</taxon>
        <taxon>Acanthomorphata</taxon>
        <taxon>Anabantaria</taxon>
        <taxon>Anabantiformes</taxon>
        <taxon>Anabantoidei</taxon>
        <taxon>Osphronemidae</taxon>
        <taxon>Betta</taxon>
    </lineage>
</organism>
<dbReference type="InParanoid" id="A0A6P7KNY2"/>
<evidence type="ECO:0000313" key="1">
    <source>
        <dbReference type="Proteomes" id="UP000515150"/>
    </source>
</evidence>
<gene>
    <name evidence="2" type="primary">LOC114842642</name>
</gene>
<dbReference type="GeneID" id="114842642"/>
<dbReference type="PANTHER" id="PTHR31025:SF29">
    <property type="entry name" value="SI:CH211-196P9.1"/>
    <property type="match status" value="1"/>
</dbReference>
<dbReference type="OrthoDB" id="7687839at2759"/>
<accession>A0A6P7KNY2</accession>
<protein>
    <submittedName>
        <fullName evidence="2">Uncharacterized protein LOC114842642</fullName>
    </submittedName>
</protein>
<name>A0A6P7KNY2_BETSP</name>
<sequence length="416" mass="47465">MLIQVKYKEHQKYVKLDDDDGRLDFLQFHEKVIERFCLPPDAEVLYKDSTGTEVDEVIFSDVVKEGNAVFTAFSNDEFSDTLSTITQTSESSCSSGASTLILDETPNKRKRFDETSDAMLAKQLIGGVLKCKSGGEEVLQQYKEKETLKDATRRQMINILVAHMIDTHGNLPSKAIREQYALGIVMLFPSLKDPYSKKGYVDQDFTLLFDEETSSRLLQKWDMFFKPNVIKEAKQLTLTPEVSQLVLIAESAPGWDLDETKICDQEMSSILLLLHLLPPPPGKKSPKIRASDASERLVIFHKSCCSLEEHFSSSKRQHPYLLAVGRKRSVIDNFYIAMDKHLIPCQASRFLEAFDELFKAHFVFNLSYDDALVNFYTIYHTFLQTTLYNIDVGKMKESPRVRDLRAKLLNQSVALT</sequence>